<sequence length="101" mass="10726">MRPICAGDQPATVADDPLPRPYGAREEIRQEKQEMPDPIPAAGSLSQAIDGAGSRQVDEAARSHPWRRHERRTSSGSRPARSAAGSGGGRTIGPPPATHPR</sequence>
<reference evidence="2" key="2">
    <citation type="submission" date="2020-09" db="EMBL/GenBank/DDBJ databases">
        <authorList>
            <person name="Sun Q."/>
            <person name="Ohkuma M."/>
        </authorList>
    </citation>
    <scope>NUCLEOTIDE SEQUENCE</scope>
    <source>
        <strain evidence="2">JCM 4346</strain>
    </source>
</reference>
<evidence type="ECO:0000313" key="2">
    <source>
        <dbReference type="EMBL" id="GGR36595.1"/>
    </source>
</evidence>
<accession>A0A918KW90</accession>
<feature type="compositionally biased region" description="Basic and acidic residues" evidence="1">
    <location>
        <begin position="23"/>
        <end position="35"/>
    </location>
</feature>
<dbReference type="EMBL" id="BMSX01000016">
    <property type="protein sequence ID" value="GGR36595.1"/>
    <property type="molecule type" value="Genomic_DNA"/>
</dbReference>
<organism evidence="2 3">
    <name type="scientific">Streptomyces aurantiogriseus</name>
    <dbReference type="NCBI Taxonomy" id="66870"/>
    <lineage>
        <taxon>Bacteria</taxon>
        <taxon>Bacillati</taxon>
        <taxon>Actinomycetota</taxon>
        <taxon>Actinomycetes</taxon>
        <taxon>Kitasatosporales</taxon>
        <taxon>Streptomycetaceae</taxon>
        <taxon>Streptomyces</taxon>
    </lineage>
</organism>
<keyword evidence="3" id="KW-1185">Reference proteome</keyword>
<proteinExistence type="predicted"/>
<feature type="region of interest" description="Disordered" evidence="1">
    <location>
        <begin position="1"/>
        <end position="101"/>
    </location>
</feature>
<evidence type="ECO:0000313" key="3">
    <source>
        <dbReference type="Proteomes" id="UP000658320"/>
    </source>
</evidence>
<name>A0A918KW90_9ACTN</name>
<feature type="compositionally biased region" description="Low complexity" evidence="1">
    <location>
        <begin position="74"/>
        <end position="84"/>
    </location>
</feature>
<dbReference type="Proteomes" id="UP000658320">
    <property type="component" value="Unassembled WGS sequence"/>
</dbReference>
<protein>
    <submittedName>
        <fullName evidence="2">Uncharacterized protein</fullName>
    </submittedName>
</protein>
<reference evidence="2" key="1">
    <citation type="journal article" date="2014" name="Int. J. Syst. Evol. Microbiol.">
        <title>Complete genome sequence of Corynebacterium casei LMG S-19264T (=DSM 44701T), isolated from a smear-ripened cheese.</title>
        <authorList>
            <consortium name="US DOE Joint Genome Institute (JGI-PGF)"/>
            <person name="Walter F."/>
            <person name="Albersmeier A."/>
            <person name="Kalinowski J."/>
            <person name="Ruckert C."/>
        </authorList>
    </citation>
    <scope>NUCLEOTIDE SEQUENCE</scope>
    <source>
        <strain evidence="2">JCM 4346</strain>
    </source>
</reference>
<comment type="caution">
    <text evidence="2">The sequence shown here is derived from an EMBL/GenBank/DDBJ whole genome shotgun (WGS) entry which is preliminary data.</text>
</comment>
<gene>
    <name evidence="2" type="ORF">GCM10010251_61260</name>
</gene>
<dbReference type="AlphaFoldDB" id="A0A918KW90"/>
<evidence type="ECO:0000256" key="1">
    <source>
        <dbReference type="SAM" id="MobiDB-lite"/>
    </source>
</evidence>